<gene>
    <name evidence="3" type="ORF">GCM10011487_31000</name>
</gene>
<feature type="signal peptide" evidence="1">
    <location>
        <begin position="1"/>
        <end position="26"/>
    </location>
</feature>
<feature type="chain" id="PRO_5032696996" description="EF-hand domain-containing protein" evidence="1">
    <location>
        <begin position="27"/>
        <end position="79"/>
    </location>
</feature>
<comment type="caution">
    <text evidence="3">The sequence shown here is derived from an EMBL/GenBank/DDBJ whole genome shotgun (WGS) entry which is preliminary data.</text>
</comment>
<organism evidence="3 4">
    <name type="scientific">Steroidobacter agaridevorans</name>
    <dbReference type="NCBI Taxonomy" id="2695856"/>
    <lineage>
        <taxon>Bacteria</taxon>
        <taxon>Pseudomonadati</taxon>
        <taxon>Pseudomonadota</taxon>
        <taxon>Gammaproteobacteria</taxon>
        <taxon>Steroidobacterales</taxon>
        <taxon>Steroidobacteraceae</taxon>
        <taxon>Steroidobacter</taxon>
    </lineage>
</organism>
<dbReference type="Pfam" id="PF13499">
    <property type="entry name" value="EF-hand_7"/>
    <property type="match status" value="1"/>
</dbReference>
<dbReference type="PROSITE" id="PS50222">
    <property type="entry name" value="EF_HAND_2"/>
    <property type="match status" value="1"/>
</dbReference>
<dbReference type="Proteomes" id="UP000445000">
    <property type="component" value="Unassembled WGS sequence"/>
</dbReference>
<evidence type="ECO:0000256" key="1">
    <source>
        <dbReference type="SAM" id="SignalP"/>
    </source>
</evidence>
<dbReference type="EMBL" id="BLJN01000003">
    <property type="protein sequence ID" value="GFE81100.1"/>
    <property type="molecule type" value="Genomic_DNA"/>
</dbReference>
<dbReference type="AlphaFoldDB" id="A0A829YCV0"/>
<sequence>MTRFSRMTPSALLASLGLLAATATLAADAKPSFESLDKNGDGKISLTEASNNDALFVAFKSLDTNKDGELTREEFAKYK</sequence>
<dbReference type="SUPFAM" id="SSF47473">
    <property type="entry name" value="EF-hand"/>
    <property type="match status" value="1"/>
</dbReference>
<evidence type="ECO:0000313" key="4">
    <source>
        <dbReference type="Proteomes" id="UP000445000"/>
    </source>
</evidence>
<dbReference type="RefSeq" id="WP_161812797.1">
    <property type="nucleotide sequence ID" value="NZ_BLJN01000003.1"/>
</dbReference>
<dbReference type="GO" id="GO:0005509">
    <property type="term" value="F:calcium ion binding"/>
    <property type="evidence" value="ECO:0007669"/>
    <property type="project" value="InterPro"/>
</dbReference>
<protein>
    <recommendedName>
        <fullName evidence="2">EF-hand domain-containing protein</fullName>
    </recommendedName>
</protein>
<accession>A0A829YCV0</accession>
<dbReference type="InterPro" id="IPR002048">
    <property type="entry name" value="EF_hand_dom"/>
</dbReference>
<evidence type="ECO:0000313" key="3">
    <source>
        <dbReference type="EMBL" id="GFE81100.1"/>
    </source>
</evidence>
<keyword evidence="4" id="KW-1185">Reference proteome</keyword>
<dbReference type="Gene3D" id="1.10.238.10">
    <property type="entry name" value="EF-hand"/>
    <property type="match status" value="1"/>
</dbReference>
<keyword evidence="1" id="KW-0732">Signal</keyword>
<dbReference type="InterPro" id="IPR018247">
    <property type="entry name" value="EF_Hand_1_Ca_BS"/>
</dbReference>
<reference evidence="4" key="1">
    <citation type="submission" date="2020-01" db="EMBL/GenBank/DDBJ databases">
        <title>'Steroidobacter agaridevorans' sp. nov., agar-degrading bacteria isolated from rhizosphere soils.</title>
        <authorList>
            <person name="Ikenaga M."/>
            <person name="Kataoka M."/>
            <person name="Murouchi A."/>
            <person name="Katsuragi S."/>
            <person name="Sakai M."/>
        </authorList>
    </citation>
    <scope>NUCLEOTIDE SEQUENCE [LARGE SCALE GENOMIC DNA]</scope>
    <source>
        <strain evidence="4">YU21-B</strain>
    </source>
</reference>
<proteinExistence type="predicted"/>
<dbReference type="InterPro" id="IPR011992">
    <property type="entry name" value="EF-hand-dom_pair"/>
</dbReference>
<evidence type="ECO:0000259" key="2">
    <source>
        <dbReference type="PROSITE" id="PS50222"/>
    </source>
</evidence>
<feature type="domain" description="EF-hand" evidence="2">
    <location>
        <begin position="50"/>
        <end position="79"/>
    </location>
</feature>
<name>A0A829YCV0_9GAMM</name>
<dbReference type="PROSITE" id="PS00018">
    <property type="entry name" value="EF_HAND_1"/>
    <property type="match status" value="1"/>
</dbReference>